<dbReference type="EMBL" id="CP093350">
    <property type="protein sequence ID" value="WOH13463.1"/>
    <property type="molecule type" value="Genomic_DNA"/>
</dbReference>
<accession>A0A175YQB9</accession>
<gene>
    <name evidence="1" type="ORF">DCAR_0832973</name>
</gene>
<reference evidence="1" key="1">
    <citation type="journal article" date="2016" name="Nat. Genet.">
        <title>A high-quality carrot genome assembly provides new insights into carotenoid accumulation and asterid genome evolution.</title>
        <authorList>
            <person name="Iorizzo M."/>
            <person name="Ellison S."/>
            <person name="Senalik D."/>
            <person name="Zeng P."/>
            <person name="Satapoomin P."/>
            <person name="Huang J."/>
            <person name="Bowman M."/>
            <person name="Iovene M."/>
            <person name="Sanseverino W."/>
            <person name="Cavagnaro P."/>
            <person name="Yildiz M."/>
            <person name="Macko-Podgorni A."/>
            <person name="Moranska E."/>
            <person name="Grzebelus E."/>
            <person name="Grzebelus D."/>
            <person name="Ashrafi H."/>
            <person name="Zheng Z."/>
            <person name="Cheng S."/>
            <person name="Spooner D."/>
            <person name="Van Deynze A."/>
            <person name="Simon P."/>
        </authorList>
    </citation>
    <scope>NUCLEOTIDE SEQUENCE</scope>
    <source>
        <tissue evidence="1">Leaf</tissue>
    </source>
</reference>
<keyword evidence="2" id="KW-1185">Reference proteome</keyword>
<name>A0A175YQB9_DAUCS</name>
<organism evidence="1 2">
    <name type="scientific">Daucus carota subsp. sativus</name>
    <name type="common">Carrot</name>
    <dbReference type="NCBI Taxonomy" id="79200"/>
    <lineage>
        <taxon>Eukaryota</taxon>
        <taxon>Viridiplantae</taxon>
        <taxon>Streptophyta</taxon>
        <taxon>Embryophyta</taxon>
        <taxon>Tracheophyta</taxon>
        <taxon>Spermatophyta</taxon>
        <taxon>Magnoliopsida</taxon>
        <taxon>eudicotyledons</taxon>
        <taxon>Gunneridae</taxon>
        <taxon>Pentapetalae</taxon>
        <taxon>asterids</taxon>
        <taxon>campanulids</taxon>
        <taxon>Apiales</taxon>
        <taxon>Apiaceae</taxon>
        <taxon>Apioideae</taxon>
        <taxon>Scandiceae</taxon>
        <taxon>Daucinae</taxon>
        <taxon>Daucus</taxon>
        <taxon>Daucus sect. Daucus</taxon>
    </lineage>
</organism>
<proteinExistence type="predicted"/>
<dbReference type="Proteomes" id="UP000077755">
    <property type="component" value="Chromosome 8"/>
</dbReference>
<protein>
    <submittedName>
        <fullName evidence="1">Uncharacterized protein</fullName>
    </submittedName>
</protein>
<reference evidence="1" key="2">
    <citation type="submission" date="2022-03" db="EMBL/GenBank/DDBJ databases">
        <title>Draft title - Genomic analysis of global carrot germplasm unveils the trajectory of domestication and the origin of high carotenoid orange carrot.</title>
        <authorList>
            <person name="Iorizzo M."/>
            <person name="Ellison S."/>
            <person name="Senalik D."/>
            <person name="Macko-Podgorni A."/>
            <person name="Grzebelus D."/>
            <person name="Bostan H."/>
            <person name="Rolling W."/>
            <person name="Curaba J."/>
            <person name="Simon P."/>
        </authorList>
    </citation>
    <scope>NUCLEOTIDE SEQUENCE</scope>
    <source>
        <tissue evidence="1">Leaf</tissue>
    </source>
</reference>
<dbReference type="Gramene" id="KZM85916">
    <property type="protein sequence ID" value="KZM85916"/>
    <property type="gene ID" value="DCAR_026662"/>
</dbReference>
<evidence type="ECO:0000313" key="2">
    <source>
        <dbReference type="Proteomes" id="UP000077755"/>
    </source>
</evidence>
<sequence length="77" mass="8429">MEYMSVPFTAKKLVISIALILLIVSPVSESVSSQKFKLPTCYGKCADLPTDCDAFCRAKMAKGGVCFPPSKFCCCFY</sequence>
<dbReference type="AlphaFoldDB" id="A0A175YQB9"/>
<evidence type="ECO:0000313" key="1">
    <source>
        <dbReference type="EMBL" id="WOH13463.1"/>
    </source>
</evidence>